<dbReference type="Gene3D" id="3.40.50.2060">
    <property type="match status" value="1"/>
</dbReference>
<dbReference type="Pfam" id="PF00995">
    <property type="entry name" value="Sec1"/>
    <property type="match status" value="1"/>
</dbReference>
<dbReference type="OrthoDB" id="10262528at2759"/>
<evidence type="ECO:0000313" key="3">
    <source>
        <dbReference type="Proteomes" id="UP000677054"/>
    </source>
</evidence>
<dbReference type="Gene3D" id="1.25.40.850">
    <property type="match status" value="1"/>
</dbReference>
<dbReference type="InterPro" id="IPR043154">
    <property type="entry name" value="Sec-1-like_dom1"/>
</dbReference>
<organism evidence="2">
    <name type="scientific">Darwinula stevensoni</name>
    <dbReference type="NCBI Taxonomy" id="69355"/>
    <lineage>
        <taxon>Eukaryota</taxon>
        <taxon>Metazoa</taxon>
        <taxon>Ecdysozoa</taxon>
        <taxon>Arthropoda</taxon>
        <taxon>Crustacea</taxon>
        <taxon>Oligostraca</taxon>
        <taxon>Ostracoda</taxon>
        <taxon>Podocopa</taxon>
        <taxon>Podocopida</taxon>
        <taxon>Darwinulocopina</taxon>
        <taxon>Darwinuloidea</taxon>
        <taxon>Darwinulidae</taxon>
        <taxon>Darwinula</taxon>
    </lineage>
</organism>
<protein>
    <submittedName>
        <fullName evidence="2">Uncharacterized protein</fullName>
    </submittedName>
</protein>
<evidence type="ECO:0000313" key="2">
    <source>
        <dbReference type="EMBL" id="CAD7240171.1"/>
    </source>
</evidence>
<dbReference type="EMBL" id="LR899529">
    <property type="protein sequence ID" value="CAD7240171.1"/>
    <property type="molecule type" value="Genomic_DNA"/>
</dbReference>
<proteinExistence type="inferred from homology"/>
<dbReference type="InterPro" id="IPR001619">
    <property type="entry name" value="Sec1-like"/>
</dbReference>
<dbReference type="Gene3D" id="3.40.50.1910">
    <property type="match status" value="1"/>
</dbReference>
<name>A0A7R8X3I4_9CRUS</name>
<accession>A0A7R8X3I4</accession>
<dbReference type="PANTHER" id="PTHR11679">
    <property type="entry name" value="VESICLE PROTEIN SORTING-ASSOCIATED"/>
    <property type="match status" value="1"/>
</dbReference>
<dbReference type="AlphaFoldDB" id="A0A7R8X3I4"/>
<keyword evidence="3" id="KW-1185">Reference proteome</keyword>
<dbReference type="InterPro" id="IPR027482">
    <property type="entry name" value="Sec1-like_dom2"/>
</dbReference>
<dbReference type="InterPro" id="IPR036045">
    <property type="entry name" value="Sec1-like_sf"/>
</dbReference>
<reference evidence="2" key="1">
    <citation type="submission" date="2020-11" db="EMBL/GenBank/DDBJ databases">
        <authorList>
            <person name="Tran Van P."/>
        </authorList>
    </citation>
    <scope>NUCLEOTIDE SEQUENCE</scope>
</reference>
<dbReference type="EMBL" id="CAJPEV010000012">
    <property type="protein sequence ID" value="CAG0878685.1"/>
    <property type="molecule type" value="Genomic_DNA"/>
</dbReference>
<dbReference type="InterPro" id="IPR043155">
    <property type="entry name" value="VPS33_dom3b"/>
</dbReference>
<evidence type="ECO:0000256" key="1">
    <source>
        <dbReference type="ARBA" id="ARBA00009884"/>
    </source>
</evidence>
<sequence>MASGGSRKFDALKDVHRSQMIHLLETDMEGQKDIIFDRDLMKVLDIFLGASILRSHGVGKIFTLDKIPPKSDSHRIVYCIASDLKKLKIVCNHMLSQALCDKEIHILFVPRFLHVLQVLMEEEGLWDKAKCHEFELGFLPLDDNVLSLESIGFFTNVFLNKDWTQLRDVAYAVHQLQSIFGKIPDIFTVGEKASKIKHMLDMFEAEIGLSTSAEAEIEAMYLFDRDIDLPAILLSQMSYSGLLDEEFTFKTGTLEFTNEEGKTHKLMLSAADEVFQEMRDQNFRTVLDLMKQRTKTLKETMPKLSGMGVKDMKALLSGPLQSYENKKQAVNLHLTVTETLVKCRPNMYLVLNAESDILRGESVKETVTFLQDHICSQRGMVDSVRLAFLYAICQGGVATDEFLCLKKDLIAAYGAHLLPVFLTLKRLMIELKSKSRFPIPLAQLRSSFAQSLTRKLQLLPIIFQDAEETRSLKFLEELLPASAFIQRPNDNRMHRFVLLVFIGGVTFAEMAAFRKLGLLKGVSKLDNEDTEEL</sequence>
<dbReference type="SUPFAM" id="SSF56815">
    <property type="entry name" value="Sec1/munc18-like (SM) proteins"/>
    <property type="match status" value="1"/>
</dbReference>
<comment type="similarity">
    <text evidence="1">Belongs to the STXBP/unc-18/SEC1 family.</text>
</comment>
<gene>
    <name evidence="2" type="ORF">DSTB1V02_LOCUS203</name>
</gene>
<dbReference type="GO" id="GO:0016192">
    <property type="term" value="P:vesicle-mediated transport"/>
    <property type="evidence" value="ECO:0007669"/>
    <property type="project" value="InterPro"/>
</dbReference>
<dbReference type="Proteomes" id="UP000677054">
    <property type="component" value="Unassembled WGS sequence"/>
</dbReference>